<feature type="transmembrane region" description="Helical" evidence="6">
    <location>
        <begin position="94"/>
        <end position="121"/>
    </location>
</feature>
<evidence type="ECO:0000256" key="1">
    <source>
        <dbReference type="ARBA" id="ARBA00004141"/>
    </source>
</evidence>
<keyword evidence="4 6" id="KW-1133">Transmembrane helix</keyword>
<reference evidence="9" key="1">
    <citation type="submission" date="2017-05" db="EMBL/GenBank/DDBJ databases">
        <authorList>
            <person name="Rodrigo-Torres L."/>
            <person name="Arahal R. D."/>
            <person name="Lucena T."/>
        </authorList>
    </citation>
    <scope>NUCLEOTIDE SEQUENCE [LARGE SCALE GENOMIC DNA]</scope>
    <source>
        <strain evidence="9">CECT 8621</strain>
    </source>
</reference>
<dbReference type="EMBL" id="FXYE01000001">
    <property type="protein sequence ID" value="SMX35174.1"/>
    <property type="molecule type" value="Genomic_DNA"/>
</dbReference>
<organism evidence="8 9">
    <name type="scientific">Actibacterium lipolyticum</name>
    <dbReference type="NCBI Taxonomy" id="1524263"/>
    <lineage>
        <taxon>Bacteria</taxon>
        <taxon>Pseudomonadati</taxon>
        <taxon>Pseudomonadota</taxon>
        <taxon>Alphaproteobacteria</taxon>
        <taxon>Rhodobacterales</taxon>
        <taxon>Roseobacteraceae</taxon>
        <taxon>Actibacterium</taxon>
    </lineage>
</organism>
<gene>
    <name evidence="8" type="primary">ribN_2</name>
    <name evidence="8" type="ORF">COL8621_01686</name>
</gene>
<evidence type="ECO:0000256" key="5">
    <source>
        <dbReference type="ARBA" id="ARBA00023136"/>
    </source>
</evidence>
<proteinExistence type="inferred from homology"/>
<dbReference type="Pfam" id="PF00892">
    <property type="entry name" value="EamA"/>
    <property type="match status" value="2"/>
</dbReference>
<dbReference type="SUPFAM" id="SSF103481">
    <property type="entry name" value="Multidrug resistance efflux transporter EmrE"/>
    <property type="match status" value="2"/>
</dbReference>
<dbReference type="Proteomes" id="UP000202922">
    <property type="component" value="Unassembled WGS sequence"/>
</dbReference>
<feature type="transmembrane region" description="Helical" evidence="6">
    <location>
        <begin position="189"/>
        <end position="209"/>
    </location>
</feature>
<keyword evidence="5 6" id="KW-0472">Membrane</keyword>
<comment type="similarity">
    <text evidence="2">Belongs to the drug/metabolite transporter (DMT) superfamily. 10 TMS drug/metabolite exporter (DME) (TC 2.A.7.3) family.</text>
</comment>
<protein>
    <submittedName>
        <fullName evidence="8">Riboflavin transporter</fullName>
    </submittedName>
</protein>
<feature type="transmembrane region" description="Helical" evidence="6">
    <location>
        <begin position="133"/>
        <end position="150"/>
    </location>
</feature>
<name>A0A238JYI0_9RHOB</name>
<evidence type="ECO:0000313" key="8">
    <source>
        <dbReference type="EMBL" id="SMX35174.1"/>
    </source>
</evidence>
<feature type="transmembrane region" description="Helical" evidence="6">
    <location>
        <begin position="247"/>
        <end position="267"/>
    </location>
</feature>
<evidence type="ECO:0000256" key="2">
    <source>
        <dbReference type="ARBA" id="ARBA00009853"/>
    </source>
</evidence>
<evidence type="ECO:0000256" key="6">
    <source>
        <dbReference type="SAM" id="Phobius"/>
    </source>
</evidence>
<feature type="transmembrane region" description="Helical" evidence="6">
    <location>
        <begin position="51"/>
        <end position="74"/>
    </location>
</feature>
<evidence type="ECO:0000256" key="3">
    <source>
        <dbReference type="ARBA" id="ARBA00022692"/>
    </source>
</evidence>
<keyword evidence="3 6" id="KW-0812">Transmembrane</keyword>
<evidence type="ECO:0000259" key="7">
    <source>
        <dbReference type="Pfam" id="PF00892"/>
    </source>
</evidence>
<accession>A0A238JYI0</accession>
<feature type="transmembrane region" description="Helical" evidence="6">
    <location>
        <begin position="221"/>
        <end position="240"/>
    </location>
</feature>
<dbReference type="InterPro" id="IPR037185">
    <property type="entry name" value="EmrE-like"/>
</dbReference>
<feature type="transmembrane region" description="Helical" evidence="6">
    <location>
        <begin position="18"/>
        <end position="39"/>
    </location>
</feature>
<feature type="transmembrane region" description="Helical" evidence="6">
    <location>
        <begin position="273"/>
        <end position="290"/>
    </location>
</feature>
<dbReference type="PANTHER" id="PTHR22911">
    <property type="entry name" value="ACYL-MALONYL CONDENSING ENZYME-RELATED"/>
    <property type="match status" value="1"/>
</dbReference>
<dbReference type="AlphaFoldDB" id="A0A238JYI0"/>
<keyword evidence="9" id="KW-1185">Reference proteome</keyword>
<dbReference type="GO" id="GO:0016020">
    <property type="term" value="C:membrane"/>
    <property type="evidence" value="ECO:0007669"/>
    <property type="project" value="UniProtKB-SubCell"/>
</dbReference>
<evidence type="ECO:0000313" key="9">
    <source>
        <dbReference type="Proteomes" id="UP000202922"/>
    </source>
</evidence>
<feature type="domain" description="EamA" evidence="7">
    <location>
        <begin position="18"/>
        <end position="149"/>
    </location>
</feature>
<evidence type="ECO:0000256" key="4">
    <source>
        <dbReference type="ARBA" id="ARBA00022989"/>
    </source>
</evidence>
<feature type="domain" description="EamA" evidence="7">
    <location>
        <begin position="159"/>
        <end position="285"/>
    </location>
</feature>
<feature type="transmembrane region" description="Helical" evidence="6">
    <location>
        <begin position="156"/>
        <end position="177"/>
    </location>
</feature>
<comment type="subcellular location">
    <subcellularLocation>
        <location evidence="1">Membrane</location>
        <topology evidence="1">Multi-pass membrane protein</topology>
    </subcellularLocation>
</comment>
<dbReference type="PANTHER" id="PTHR22911:SF6">
    <property type="entry name" value="SOLUTE CARRIER FAMILY 35 MEMBER G1"/>
    <property type="match status" value="1"/>
</dbReference>
<sequence>MQNTDTAPSTAQPMLFRAALWMVGAILAFSSMAIAGRVVRTGLDTFELMLYRSLIGIVLVLIFAGSAGTLRQISHRRLGLHLVRNISHFAGQNLWFFALPLIPLAQLFALEFTAPLWVALLAPIIIAERLTRTRALAAILGFVGILIIVRPDTASLNAGTIAAASCAICFAGSALFTKRLTQTETITCILFWLTFMQAILGLGCSFIDGELTLPQMAHVPWLALIGAAGLAAHFCLTRALSIAPASVVMPIDFARLPVIAIVGMLFYDEVLQPEVFVGAAVIFYANSLNLRPKATPRSN</sequence>
<dbReference type="InterPro" id="IPR000620">
    <property type="entry name" value="EamA_dom"/>
</dbReference>